<evidence type="ECO:0000313" key="3">
    <source>
        <dbReference type="Proteomes" id="UP001381003"/>
    </source>
</evidence>
<feature type="region of interest" description="Disordered" evidence="1">
    <location>
        <begin position="1"/>
        <end position="50"/>
    </location>
</feature>
<protein>
    <recommendedName>
        <fullName evidence="4">Scaffolding protein</fullName>
    </recommendedName>
</protein>
<evidence type="ECO:0000313" key="2">
    <source>
        <dbReference type="EMBL" id="WWF05082.1"/>
    </source>
</evidence>
<name>A0ABZ2FCQ2_9MICO</name>
<sequence>MTDAPTTEPEAESTEDLPTEPEETVKPTAEPDPVEVEETEDEPDTFPRSVVEKLRKENAGYREKARKAEDYARELFHARVAATGRLADPEDLPFDEALLDDRDALLAAVEDLLARKPHMGNRTPRGDVGQGLSGSSASVDLAGILRSRA</sequence>
<proteinExistence type="predicted"/>
<feature type="region of interest" description="Disordered" evidence="1">
    <location>
        <begin position="117"/>
        <end position="136"/>
    </location>
</feature>
<dbReference type="EMBL" id="CP104874">
    <property type="protein sequence ID" value="WWF05082.1"/>
    <property type="molecule type" value="Genomic_DNA"/>
</dbReference>
<dbReference type="Proteomes" id="UP001381003">
    <property type="component" value="Chromosome"/>
</dbReference>
<evidence type="ECO:0008006" key="4">
    <source>
        <dbReference type="Google" id="ProtNLM"/>
    </source>
</evidence>
<feature type="compositionally biased region" description="Acidic residues" evidence="1">
    <location>
        <begin position="9"/>
        <end position="22"/>
    </location>
</feature>
<organism evidence="2 3">
    <name type="scientific">Janibacter terrae</name>
    <dbReference type="NCBI Taxonomy" id="103817"/>
    <lineage>
        <taxon>Bacteria</taxon>
        <taxon>Bacillati</taxon>
        <taxon>Actinomycetota</taxon>
        <taxon>Actinomycetes</taxon>
        <taxon>Micrococcales</taxon>
        <taxon>Intrasporangiaceae</taxon>
        <taxon>Janibacter</taxon>
    </lineage>
</organism>
<keyword evidence="3" id="KW-1185">Reference proteome</keyword>
<dbReference type="RefSeq" id="WP_338538178.1">
    <property type="nucleotide sequence ID" value="NZ_CP104874.1"/>
</dbReference>
<feature type="compositionally biased region" description="Acidic residues" evidence="1">
    <location>
        <begin position="32"/>
        <end position="44"/>
    </location>
</feature>
<gene>
    <name evidence="2" type="ORF">N5P18_15675</name>
</gene>
<accession>A0ABZ2FCQ2</accession>
<evidence type="ECO:0000256" key="1">
    <source>
        <dbReference type="SAM" id="MobiDB-lite"/>
    </source>
</evidence>
<reference evidence="2 3" key="1">
    <citation type="submission" date="2022-09" db="EMBL/GenBank/DDBJ databases">
        <title>Complete genome sequence of Janibacter terrae strain COS04-44, PCL-degrading bacteria isolated from oil spilled coast.</title>
        <authorList>
            <person name="Park H."/>
            <person name="Kim J.Y."/>
            <person name="An S.H."/>
            <person name="Lee C.M."/>
            <person name="Weon H.-Y."/>
        </authorList>
    </citation>
    <scope>NUCLEOTIDE SEQUENCE [LARGE SCALE GENOMIC DNA]</scope>
    <source>
        <strain evidence="2 3">COS04-44</strain>
    </source>
</reference>